<comment type="function">
    <text evidence="1">Involved in the partitioning of the mitochondrial organelle and mitochondrial DNA (mtDNA) inheritance.</text>
</comment>
<evidence type="ECO:0000313" key="8">
    <source>
        <dbReference type="EMBL" id="KAL2038589.1"/>
    </source>
</evidence>
<dbReference type="InterPro" id="IPR049942">
    <property type="entry name" value="DML1/Misato"/>
</dbReference>
<dbReference type="Proteomes" id="UP001590950">
    <property type="component" value="Unassembled WGS sequence"/>
</dbReference>
<evidence type="ECO:0000256" key="3">
    <source>
        <dbReference type="ARBA" id="ARBA00008507"/>
    </source>
</evidence>
<evidence type="ECO:0000256" key="5">
    <source>
        <dbReference type="SAM" id="MobiDB-lite"/>
    </source>
</evidence>
<reference evidence="8 9" key="1">
    <citation type="submission" date="2024-09" db="EMBL/GenBank/DDBJ databases">
        <title>Rethinking Asexuality: The Enigmatic Case of Functional Sexual Genes in Lepraria (Stereocaulaceae).</title>
        <authorList>
            <person name="Doellman M."/>
            <person name="Sun Y."/>
            <person name="Barcenas-Pena A."/>
            <person name="Lumbsch H.T."/>
            <person name="Grewe F."/>
        </authorList>
    </citation>
    <scope>NUCLEOTIDE SEQUENCE [LARGE SCALE GENOMIC DNA]</scope>
    <source>
        <strain evidence="8 9">Mercado 3170</strain>
    </source>
</reference>
<evidence type="ECO:0000256" key="2">
    <source>
        <dbReference type="ARBA" id="ARBA00004173"/>
    </source>
</evidence>
<keyword evidence="9" id="KW-1185">Reference proteome</keyword>
<protein>
    <recommendedName>
        <fullName evidence="10">Tubulin nucleotide-binding domain-like protein</fullName>
    </recommendedName>
</protein>
<keyword evidence="4" id="KW-0496">Mitochondrion</keyword>
<dbReference type="SUPFAM" id="SSF52490">
    <property type="entry name" value="Tubulin nucleotide-binding domain-like"/>
    <property type="match status" value="1"/>
</dbReference>
<evidence type="ECO:0008006" key="10">
    <source>
        <dbReference type="Google" id="ProtNLM"/>
    </source>
</evidence>
<dbReference type="PANTHER" id="PTHR13391:SF0">
    <property type="entry name" value="PROTEIN MISATO HOMOLOG 1"/>
    <property type="match status" value="1"/>
</dbReference>
<evidence type="ECO:0000259" key="6">
    <source>
        <dbReference type="Pfam" id="PF10644"/>
    </source>
</evidence>
<comment type="subcellular location">
    <subcellularLocation>
        <location evidence="2">Mitochondrion</location>
    </subcellularLocation>
</comment>
<evidence type="ECO:0000256" key="1">
    <source>
        <dbReference type="ARBA" id="ARBA00003757"/>
    </source>
</evidence>
<dbReference type="Pfam" id="PF14881">
    <property type="entry name" value="Tubulin_3"/>
    <property type="match status" value="1"/>
</dbReference>
<evidence type="ECO:0000256" key="4">
    <source>
        <dbReference type="ARBA" id="ARBA00023128"/>
    </source>
</evidence>
<dbReference type="InterPro" id="IPR019605">
    <property type="entry name" value="Misato_II_tubulin-like"/>
</dbReference>
<dbReference type="InterPro" id="IPR036525">
    <property type="entry name" value="Tubulin/FtsZ_GTPase_sf"/>
</dbReference>
<organism evidence="8 9">
    <name type="scientific">Stereocaulon virgatum</name>
    <dbReference type="NCBI Taxonomy" id="373712"/>
    <lineage>
        <taxon>Eukaryota</taxon>
        <taxon>Fungi</taxon>
        <taxon>Dikarya</taxon>
        <taxon>Ascomycota</taxon>
        <taxon>Pezizomycotina</taxon>
        <taxon>Lecanoromycetes</taxon>
        <taxon>OSLEUM clade</taxon>
        <taxon>Lecanoromycetidae</taxon>
        <taxon>Lecanorales</taxon>
        <taxon>Lecanorineae</taxon>
        <taxon>Stereocaulaceae</taxon>
        <taxon>Stereocaulon</taxon>
    </lineage>
</organism>
<comment type="similarity">
    <text evidence="3">Belongs to the misato family.</text>
</comment>
<dbReference type="InterPro" id="IPR029209">
    <property type="entry name" value="DML1/Misato_tubulin"/>
</dbReference>
<comment type="caution">
    <text evidence="8">The sequence shown here is derived from an EMBL/GenBank/DDBJ whole genome shotgun (WGS) entry which is preliminary data.</text>
</comment>
<gene>
    <name evidence="8" type="ORF">N7G274_008637</name>
</gene>
<feature type="domain" description="Misato Segment II tubulin-like" evidence="6">
    <location>
        <begin position="2"/>
        <end position="120"/>
    </location>
</feature>
<feature type="domain" description="DML1/Misato tubulin" evidence="7">
    <location>
        <begin position="128"/>
        <end position="311"/>
    </location>
</feature>
<dbReference type="CDD" id="cd06060">
    <property type="entry name" value="misato"/>
    <property type="match status" value="1"/>
</dbReference>
<sequence>MHEILTLQFGHRANHLATHFWNSQESYFTYDDIQTLSPVDHDIHFRPGIGPHGEETFTPRTLIYDLKGGFGGLRKWGGLYDQQQLDDGQGVERAKDVWDGKVVLQTDPQISQSDYQKSLEDGVSNPRNLSPETVRYWSDFNRVFYHPRSINQFNDYELGSTLMPFEKWENGDELFTSMDRDADLLDRDVRPWAEECDQMQGIQIFTGGDDAWGGFASTYVERLRDEYGKMPIWAWGIEEEHGKGQRAKQLLRTVNTARTIYEMSSHASLYVPLSLPTGLLPEYVHLNRNSRWHVSALLSIAVESLTLPSRLRPDIQKRGRLGDIEAALNVNGNQRIAQLQCSILNPESEPCEVVDDRARNDDRAPSVMNRTTVEGDGVYATASYLNMNLSAGDIPSSLSLASQYRASDHTFGAVECTRGRLEAMEKKEADEDEFADTRKRRRFAGLPVTERYQSSLVFPLLDSFPAILTLSPNPTAVAVHTSLSTTTRISSRIKALQKVVSRIANLDERESLSNSLGDIGEAYEEGWESGSGEDSDD</sequence>
<evidence type="ECO:0000313" key="9">
    <source>
        <dbReference type="Proteomes" id="UP001590950"/>
    </source>
</evidence>
<dbReference type="Gene3D" id="3.40.50.1440">
    <property type="entry name" value="Tubulin/FtsZ, GTPase domain"/>
    <property type="match status" value="1"/>
</dbReference>
<proteinExistence type="inferred from homology"/>
<dbReference type="PANTHER" id="PTHR13391">
    <property type="entry name" value="MITOCHONDRIAL DISTRIBUTION REGULATOR MISATO"/>
    <property type="match status" value="1"/>
</dbReference>
<dbReference type="Pfam" id="PF10644">
    <property type="entry name" value="Misat_Tub_SegII"/>
    <property type="match status" value="1"/>
</dbReference>
<accession>A0ABR3ZZC6</accession>
<feature type="compositionally biased region" description="Acidic residues" evidence="5">
    <location>
        <begin position="521"/>
        <end position="537"/>
    </location>
</feature>
<feature type="region of interest" description="Disordered" evidence="5">
    <location>
        <begin position="517"/>
        <end position="537"/>
    </location>
</feature>
<name>A0ABR3ZZC6_9LECA</name>
<dbReference type="EMBL" id="JBEFKJ010000031">
    <property type="protein sequence ID" value="KAL2038589.1"/>
    <property type="molecule type" value="Genomic_DNA"/>
</dbReference>
<evidence type="ECO:0000259" key="7">
    <source>
        <dbReference type="Pfam" id="PF14881"/>
    </source>
</evidence>